<keyword evidence="3" id="KW-0472">Membrane</keyword>
<proteinExistence type="predicted"/>
<keyword evidence="1 2" id="KW-0238">DNA-binding</keyword>
<dbReference type="Proteomes" id="UP001595533">
    <property type="component" value="Unassembled WGS sequence"/>
</dbReference>
<accession>A0ABV7JCK4</accession>
<feature type="transmembrane region" description="Helical" evidence="3">
    <location>
        <begin position="125"/>
        <end position="143"/>
    </location>
</feature>
<dbReference type="InterPro" id="IPR013078">
    <property type="entry name" value="His_Pase_superF_clade-1"/>
</dbReference>
<dbReference type="CDD" id="cd07067">
    <property type="entry name" value="HP_PGM_like"/>
    <property type="match status" value="1"/>
</dbReference>
<evidence type="ECO:0000313" key="6">
    <source>
        <dbReference type="Proteomes" id="UP001595533"/>
    </source>
</evidence>
<dbReference type="Gene3D" id="3.40.50.1240">
    <property type="entry name" value="Phosphoglycerate mutase-like"/>
    <property type="match status" value="1"/>
</dbReference>
<dbReference type="InterPro" id="IPR016032">
    <property type="entry name" value="Sig_transdc_resp-reg_C-effctor"/>
</dbReference>
<evidence type="ECO:0000256" key="3">
    <source>
        <dbReference type="SAM" id="Phobius"/>
    </source>
</evidence>
<dbReference type="RefSeq" id="WP_077412949.1">
    <property type="nucleotide sequence ID" value="NZ_JBHRTS010000010.1"/>
</dbReference>
<comment type="caution">
    <text evidence="5">The sequence shown here is derived from an EMBL/GenBank/DDBJ whole genome shotgun (WGS) entry which is preliminary data.</text>
</comment>
<dbReference type="InterPro" id="IPR036388">
    <property type="entry name" value="WH-like_DNA-bd_sf"/>
</dbReference>
<evidence type="ECO:0000259" key="4">
    <source>
        <dbReference type="PROSITE" id="PS51755"/>
    </source>
</evidence>
<dbReference type="Gene3D" id="1.10.10.10">
    <property type="entry name" value="Winged helix-like DNA-binding domain superfamily/Winged helix DNA-binding domain"/>
    <property type="match status" value="1"/>
</dbReference>
<feature type="DNA-binding region" description="OmpR/PhoB-type" evidence="2">
    <location>
        <begin position="3"/>
        <end position="101"/>
    </location>
</feature>
<evidence type="ECO:0000256" key="1">
    <source>
        <dbReference type="ARBA" id="ARBA00023125"/>
    </source>
</evidence>
<evidence type="ECO:0000313" key="5">
    <source>
        <dbReference type="EMBL" id="MFC3195855.1"/>
    </source>
</evidence>
<organism evidence="5 6">
    <name type="scientific">Marinicella sediminis</name>
    <dbReference type="NCBI Taxonomy" id="1792834"/>
    <lineage>
        <taxon>Bacteria</taxon>
        <taxon>Pseudomonadati</taxon>
        <taxon>Pseudomonadota</taxon>
        <taxon>Gammaproteobacteria</taxon>
        <taxon>Lysobacterales</taxon>
        <taxon>Marinicellaceae</taxon>
        <taxon>Marinicella</taxon>
    </lineage>
</organism>
<reference evidence="6" key="1">
    <citation type="journal article" date="2019" name="Int. J. Syst. Evol. Microbiol.">
        <title>The Global Catalogue of Microorganisms (GCM) 10K type strain sequencing project: providing services to taxonomists for standard genome sequencing and annotation.</title>
        <authorList>
            <consortium name="The Broad Institute Genomics Platform"/>
            <consortium name="The Broad Institute Genome Sequencing Center for Infectious Disease"/>
            <person name="Wu L."/>
            <person name="Ma J."/>
        </authorList>
    </citation>
    <scope>NUCLEOTIDE SEQUENCE [LARGE SCALE GENOMIC DNA]</scope>
    <source>
        <strain evidence="6">KCTC 42953</strain>
    </source>
</reference>
<dbReference type="EMBL" id="JBHRTS010000010">
    <property type="protein sequence ID" value="MFC3195855.1"/>
    <property type="molecule type" value="Genomic_DNA"/>
</dbReference>
<name>A0ABV7JCK4_9GAMM</name>
<evidence type="ECO:0000256" key="2">
    <source>
        <dbReference type="PROSITE-ProRule" id="PRU01091"/>
    </source>
</evidence>
<dbReference type="PROSITE" id="PS51755">
    <property type="entry name" value="OMPR_PHOB"/>
    <property type="match status" value="1"/>
</dbReference>
<dbReference type="SMART" id="SM00862">
    <property type="entry name" value="Trans_reg_C"/>
    <property type="match status" value="1"/>
</dbReference>
<keyword evidence="3" id="KW-0812">Transmembrane</keyword>
<dbReference type="InterPro" id="IPR029033">
    <property type="entry name" value="His_PPase_superfam"/>
</dbReference>
<sequence length="317" mass="35959">MDNTTYQLKHLNINFNDHTITSNGVGLSIDHKAVEVLQFLISQEGQTVSTESFMNQVWRDKPSAPEVVPAAVARLRKLFKMAGITDELIVTVHKVGYRFEPPNKETAETGHYTIRKSRINPKVEIGLIVLFGIMVISLLINWINQPKSSKPSTELTQLSSIKPKSNTEVTQIYILRHAEKVDDSADPDLSAAGIERAKYWKKVLQHTEFDQVFTTDFKRNIQTAELIADESSVKPELYHPMSFEVLKFLQLIQGQKVLIIGHSNTIPDMVNRLINDTRFPPMSHENYNILYVVTLDKNGAASTVKLHIEKPEKLMPE</sequence>
<keyword evidence="3" id="KW-1133">Transmembrane helix</keyword>
<dbReference type="Pfam" id="PF00300">
    <property type="entry name" value="His_Phos_1"/>
    <property type="match status" value="1"/>
</dbReference>
<dbReference type="Pfam" id="PF00486">
    <property type="entry name" value="Trans_reg_C"/>
    <property type="match status" value="1"/>
</dbReference>
<gene>
    <name evidence="5" type="ORF">ACFODZ_16495</name>
</gene>
<feature type="domain" description="OmpR/PhoB-type" evidence="4">
    <location>
        <begin position="3"/>
        <end position="101"/>
    </location>
</feature>
<dbReference type="SUPFAM" id="SSF46894">
    <property type="entry name" value="C-terminal effector domain of the bipartite response regulators"/>
    <property type="match status" value="1"/>
</dbReference>
<dbReference type="CDD" id="cd00383">
    <property type="entry name" value="trans_reg_C"/>
    <property type="match status" value="1"/>
</dbReference>
<protein>
    <submittedName>
        <fullName evidence="5">Winged helix-turn-helix domain-containing protein</fullName>
    </submittedName>
</protein>
<dbReference type="InterPro" id="IPR001867">
    <property type="entry name" value="OmpR/PhoB-type_DNA-bd"/>
</dbReference>
<keyword evidence="6" id="KW-1185">Reference proteome</keyword>
<dbReference type="SUPFAM" id="SSF53254">
    <property type="entry name" value="Phosphoglycerate mutase-like"/>
    <property type="match status" value="1"/>
</dbReference>